<dbReference type="Gene3D" id="3.80.10.10">
    <property type="entry name" value="Ribonuclease Inhibitor"/>
    <property type="match status" value="4"/>
</dbReference>
<sequence length="1111" mass="126573">MNQLIRVQDNPLKRKVVDAKLLIFQEDINQPQFKRAKYDDCALEATIPDNELLLFDDSVSKLRSQLINKKRGRKACFRSPSPIANFISPLAILSTPPSPCATDLLENLITPNQQPTPIEEGQDLALVIPSSSVHIESTKSTHDWEFIPSHLLCYILAYLTQPQIVSSAMRICTHWYEVAKSSQQLWRKMDFVGFKVTCTEDMINILDRLTIKWTSHPFSSSTGNQSMSLAHDDEKQECGNSKPYRIKHDGELMVPKSCNIITADHLKKLSSIVPNITSITFPIIEHSDSIPIKSISDSSLKQLSTFSQLRQLNLSTHNRITNVGIDYFFKKIKSLSNVSLDHCNKLTKQSLINILDRSHHLRSISMLNNTCLVDNQCLHFFCKRKTTLSSIRMELDLNNIDITNWTHFVENCKNIETLFIRVHDVKNNVHDLSELISITFKHLKKLKHFSLSCATQHIRIQSARMIHSELLTLHLTHCESLINPTIDCPKLNQIFFDHIKSWDACQMSHLTISNLNQIRIRSTNIKNLHLSEWLKNACTNLHDFELFDCMLSNVELQFCNLPKLEKACLFMCNNLQELIVDGCDSLHTLSVDVCMELRSMNVKSDSLQIAQFFLLPQMQHSKLINLELKCKNLQTLNLHRAVLLERAIIHCDHLDSLNLAGCKRLSHLDLRCDNLDKLALGSQILQYDEEWIDKVTEMCPLVTMLSLSDADELNDFGLMKLTSGFVQLRALVLNHCNKLVHPTIRGDFVKGLQITDCEHLKNVDLKLPHLYKLFIRNCKNISCDFLSRAGVTCPNIGCMEIFDCDALNVIDLCFQKLTNLLVGACKFLTQLKINCSQLNKITINHCPVLDRIDTNHSQLLCEITLHQCASIIDKSISLIHAPLLSNLIISKCDGVTIPDVRHFSNLKMLKFISCHSLEQVHIHSILQLLSFSNCKKLLLDGSFLSNSVVDVVEVVNCSNLRQLNIDCELKRLVVGGCSNLQYLNVKKHCDLVQVNQCNSSLQAINVDTLELQVNQCEELRSIQASNSLRNVQIISCMRISDLCITSLLNKCDRLTRMFVERCNLTCPVIKHDELTSLVVKHCPNLHKIKVEGNTRLQEYVVTDCCKFRLNQ</sequence>
<dbReference type="AlphaFoldDB" id="A0AAW2Z147"/>
<evidence type="ECO:0000313" key="3">
    <source>
        <dbReference type="Proteomes" id="UP001431209"/>
    </source>
</evidence>
<dbReference type="PANTHER" id="PTHR13318">
    <property type="entry name" value="PARTNER OF PAIRED, ISOFORM B-RELATED"/>
    <property type="match status" value="1"/>
</dbReference>
<accession>A0AAW2Z147</accession>
<keyword evidence="3" id="KW-1185">Reference proteome</keyword>
<comment type="caution">
    <text evidence="2">The sequence shown here is derived from an EMBL/GenBank/DDBJ whole genome shotgun (WGS) entry which is preliminary data.</text>
</comment>
<dbReference type="EMBL" id="JAOPGA020000939">
    <property type="protein sequence ID" value="KAL0483129.1"/>
    <property type="molecule type" value="Genomic_DNA"/>
</dbReference>
<evidence type="ECO:0000313" key="2">
    <source>
        <dbReference type="EMBL" id="KAL0483129.1"/>
    </source>
</evidence>
<dbReference type="Pfam" id="PF12937">
    <property type="entry name" value="F-box-like"/>
    <property type="match status" value="1"/>
</dbReference>
<protein>
    <recommendedName>
        <fullName evidence="1">F-box domain-containing protein</fullName>
    </recommendedName>
</protein>
<reference evidence="2 3" key="1">
    <citation type="submission" date="2024-03" db="EMBL/GenBank/DDBJ databases">
        <title>The Acrasis kona genome and developmental transcriptomes reveal deep origins of eukaryotic multicellular pathways.</title>
        <authorList>
            <person name="Sheikh S."/>
            <person name="Fu C.-J."/>
            <person name="Brown M.W."/>
            <person name="Baldauf S.L."/>
        </authorList>
    </citation>
    <scope>NUCLEOTIDE SEQUENCE [LARGE SCALE GENOMIC DNA]</scope>
    <source>
        <strain evidence="2 3">ATCC MYA-3509</strain>
    </source>
</reference>
<dbReference type="SUPFAM" id="SSF52047">
    <property type="entry name" value="RNI-like"/>
    <property type="match status" value="4"/>
</dbReference>
<dbReference type="Proteomes" id="UP001431209">
    <property type="component" value="Unassembled WGS sequence"/>
</dbReference>
<dbReference type="PROSITE" id="PS50181">
    <property type="entry name" value="FBOX"/>
    <property type="match status" value="1"/>
</dbReference>
<dbReference type="InterPro" id="IPR006553">
    <property type="entry name" value="Leu-rich_rpt_Cys-con_subtyp"/>
</dbReference>
<evidence type="ECO:0000259" key="1">
    <source>
        <dbReference type="PROSITE" id="PS50181"/>
    </source>
</evidence>
<dbReference type="SMART" id="SM00367">
    <property type="entry name" value="LRR_CC"/>
    <property type="match status" value="6"/>
</dbReference>
<dbReference type="SUPFAM" id="SSF81383">
    <property type="entry name" value="F-box domain"/>
    <property type="match status" value="1"/>
</dbReference>
<dbReference type="InterPro" id="IPR036047">
    <property type="entry name" value="F-box-like_dom_sf"/>
</dbReference>
<gene>
    <name evidence="2" type="ORF">AKO1_014812</name>
</gene>
<proteinExistence type="predicted"/>
<dbReference type="Gene3D" id="1.20.1280.50">
    <property type="match status" value="1"/>
</dbReference>
<dbReference type="InterPro" id="IPR001810">
    <property type="entry name" value="F-box_dom"/>
</dbReference>
<name>A0AAW2Z147_9EUKA</name>
<feature type="domain" description="F-box" evidence="1">
    <location>
        <begin position="141"/>
        <end position="189"/>
    </location>
</feature>
<dbReference type="InterPro" id="IPR032675">
    <property type="entry name" value="LRR_dom_sf"/>
</dbReference>
<dbReference type="GO" id="GO:0019005">
    <property type="term" value="C:SCF ubiquitin ligase complex"/>
    <property type="evidence" value="ECO:0007669"/>
    <property type="project" value="TreeGrafter"/>
</dbReference>
<dbReference type="GO" id="GO:0031146">
    <property type="term" value="P:SCF-dependent proteasomal ubiquitin-dependent protein catabolic process"/>
    <property type="evidence" value="ECO:0007669"/>
    <property type="project" value="TreeGrafter"/>
</dbReference>
<organism evidence="2 3">
    <name type="scientific">Acrasis kona</name>
    <dbReference type="NCBI Taxonomy" id="1008807"/>
    <lineage>
        <taxon>Eukaryota</taxon>
        <taxon>Discoba</taxon>
        <taxon>Heterolobosea</taxon>
        <taxon>Tetramitia</taxon>
        <taxon>Eutetramitia</taxon>
        <taxon>Acrasidae</taxon>
        <taxon>Acrasis</taxon>
    </lineage>
</organism>